<protein>
    <submittedName>
        <fullName evidence="1">Uncharacterized protein</fullName>
    </submittedName>
</protein>
<dbReference type="RefSeq" id="WP_075965708.1">
    <property type="nucleotide sequence ID" value="NZ_JAQEWX010000018.1"/>
</dbReference>
<name>A0AA37NER2_9BACT</name>
<sequence length="137" mass="16012">MDMEKLKVYYGWSKINAVRKKRSLSVMFENDLSCRRERGQRVLSATQDTVFVRYQDEEEMTDAKAQNRIFTGYDLFLDEKPFNGSLELLLESNSEADKNHVSKNMRERITEALRKAFMLANPDYREPGGQLSLKFGE</sequence>
<organism evidence="1 2">
    <name type="scientific">Parabacteroides merdae</name>
    <dbReference type="NCBI Taxonomy" id="46503"/>
    <lineage>
        <taxon>Bacteria</taxon>
        <taxon>Pseudomonadati</taxon>
        <taxon>Bacteroidota</taxon>
        <taxon>Bacteroidia</taxon>
        <taxon>Bacteroidales</taxon>
        <taxon>Tannerellaceae</taxon>
        <taxon>Parabacteroides</taxon>
    </lineage>
</organism>
<proteinExistence type="predicted"/>
<dbReference type="EMBL" id="BQNZ01000003">
    <property type="protein sequence ID" value="GKH73462.1"/>
    <property type="molecule type" value="Genomic_DNA"/>
</dbReference>
<accession>A0AA37NER2</accession>
<evidence type="ECO:0000313" key="1">
    <source>
        <dbReference type="EMBL" id="GKH73462.1"/>
    </source>
</evidence>
<comment type="caution">
    <text evidence="1">The sequence shown here is derived from an EMBL/GenBank/DDBJ whole genome shotgun (WGS) entry which is preliminary data.</text>
</comment>
<reference evidence="1" key="1">
    <citation type="submission" date="2022-01" db="EMBL/GenBank/DDBJ databases">
        <title>Novel bile acid biosynthetic pathways are enriched in the microbiome of centenarians.</title>
        <authorList>
            <person name="Sato Y."/>
            <person name="Atarashi K."/>
            <person name="Plichta R.D."/>
            <person name="Arai Y."/>
            <person name="Sasajima S."/>
            <person name="Kearney M.S."/>
            <person name="Suda W."/>
            <person name="Takeshita K."/>
            <person name="Sasaki T."/>
            <person name="Okamoto S."/>
            <person name="Skelly N.A."/>
            <person name="Okamura Y."/>
            <person name="Vlamakis H."/>
            <person name="Li Y."/>
            <person name="Tanoue T."/>
            <person name="Takei H."/>
            <person name="Nittono H."/>
            <person name="Narushima S."/>
            <person name="Irie J."/>
            <person name="Itoh H."/>
            <person name="Moriya K."/>
            <person name="Sugiura Y."/>
            <person name="Suematsu M."/>
            <person name="Moritoki N."/>
            <person name="Shibata S."/>
            <person name="Littman R.D."/>
            <person name="Fischbach A.M."/>
            <person name="Uwamino Y."/>
            <person name="Inoue T."/>
            <person name="Honda A."/>
            <person name="Hattori M."/>
            <person name="Murai T."/>
            <person name="Xavier J.R."/>
            <person name="Hirose N."/>
            <person name="Honda K."/>
        </authorList>
    </citation>
    <scope>NUCLEOTIDE SEQUENCE</scope>
    <source>
        <strain evidence="1">CE91-St3</strain>
    </source>
</reference>
<evidence type="ECO:0000313" key="2">
    <source>
        <dbReference type="Proteomes" id="UP001055114"/>
    </source>
</evidence>
<dbReference type="AlphaFoldDB" id="A0AA37NER2"/>
<gene>
    <name evidence="1" type="ORF">CE91St3_33250</name>
</gene>
<dbReference type="Proteomes" id="UP001055114">
    <property type="component" value="Unassembled WGS sequence"/>
</dbReference>